<dbReference type="OrthoDB" id="9810734at2"/>
<accession>A0A0E4A0Y7</accession>
<sequence>MNPLIVVTGGSKGIGRAIANRFVAEGFDAIVCARSVAGLEEPGFLPVAADLSTRDGVNTLLNYIHSLNRPVDVLVNNTGVFLPGQIQDEAEGTFEQLMSTNVASAYHLTRGLVGDMVARRRGHIFMMCSTASITAYTNGGSYCISKFALLGMSRVLREELKIHDVKVTAILPGATLTDSWAGTDLPEERFLKPNDVADSTWAAYSLSKSAVIEEVLIRPQLGDI</sequence>
<dbReference type="SUPFAM" id="SSF51735">
    <property type="entry name" value="NAD(P)-binding Rossmann-fold domains"/>
    <property type="match status" value="1"/>
</dbReference>
<dbReference type="EMBL" id="CP010429">
    <property type="protein sequence ID" value="AKD58152.1"/>
    <property type="molecule type" value="Genomic_DNA"/>
</dbReference>
<dbReference type="Proteomes" id="UP000033054">
    <property type="component" value="Chromosome"/>
</dbReference>
<dbReference type="PATRIC" id="fig|1379870.5.peg.6010"/>
<protein>
    <submittedName>
        <fullName evidence="4">Short-chain dehydrogenase</fullName>
    </submittedName>
</protein>
<dbReference type="InterPro" id="IPR002347">
    <property type="entry name" value="SDR_fam"/>
</dbReference>
<dbReference type="HOGENOM" id="CLU_010194_2_10_10"/>
<evidence type="ECO:0000313" key="5">
    <source>
        <dbReference type="Proteomes" id="UP000033054"/>
    </source>
</evidence>
<keyword evidence="5" id="KW-1185">Reference proteome</keyword>
<comment type="similarity">
    <text evidence="1 3">Belongs to the short-chain dehydrogenases/reductases (SDR) family.</text>
</comment>
<organism evidence="4 5">
    <name type="scientific">Spirosoma radiotolerans</name>
    <dbReference type="NCBI Taxonomy" id="1379870"/>
    <lineage>
        <taxon>Bacteria</taxon>
        <taxon>Pseudomonadati</taxon>
        <taxon>Bacteroidota</taxon>
        <taxon>Cytophagia</taxon>
        <taxon>Cytophagales</taxon>
        <taxon>Cytophagaceae</taxon>
        <taxon>Spirosoma</taxon>
    </lineage>
</organism>
<dbReference type="PANTHER" id="PTHR42901">
    <property type="entry name" value="ALCOHOL DEHYDROGENASE"/>
    <property type="match status" value="1"/>
</dbReference>
<dbReference type="RefSeq" id="WP_046578665.1">
    <property type="nucleotide sequence ID" value="NZ_CP010429.1"/>
</dbReference>
<dbReference type="KEGG" id="srd:SD10_27890"/>
<dbReference type="Pfam" id="PF00106">
    <property type="entry name" value="adh_short"/>
    <property type="match status" value="1"/>
</dbReference>
<evidence type="ECO:0000256" key="1">
    <source>
        <dbReference type="ARBA" id="ARBA00006484"/>
    </source>
</evidence>
<gene>
    <name evidence="4" type="ORF">SD10_27890</name>
</gene>
<evidence type="ECO:0000256" key="2">
    <source>
        <dbReference type="ARBA" id="ARBA00023002"/>
    </source>
</evidence>
<reference evidence="4 5" key="1">
    <citation type="journal article" date="2014" name="Curr. Microbiol.">
        <title>Spirosoma radiotolerans sp. nov., a gamma-radiation-resistant bacterium isolated from gamma ray-irradiated soil.</title>
        <authorList>
            <person name="Lee J.J."/>
            <person name="Srinivasan S."/>
            <person name="Lim S."/>
            <person name="Joe M."/>
            <person name="Im S."/>
            <person name="Bae S.I."/>
            <person name="Park K.R."/>
            <person name="Han J.H."/>
            <person name="Park S.H."/>
            <person name="Joo B.M."/>
            <person name="Park S.J."/>
            <person name="Kim M.K."/>
        </authorList>
    </citation>
    <scope>NUCLEOTIDE SEQUENCE [LARGE SCALE GENOMIC DNA]</scope>
    <source>
        <strain evidence="4 5">DG5A</strain>
    </source>
</reference>
<dbReference type="Gene3D" id="3.40.50.720">
    <property type="entry name" value="NAD(P)-binding Rossmann-like Domain"/>
    <property type="match status" value="1"/>
</dbReference>
<dbReference type="GO" id="GO:0016491">
    <property type="term" value="F:oxidoreductase activity"/>
    <property type="evidence" value="ECO:0007669"/>
    <property type="project" value="UniProtKB-KW"/>
</dbReference>
<name>A0A0E4A0Y7_9BACT</name>
<dbReference type="AlphaFoldDB" id="A0A0E4A0Y7"/>
<dbReference type="PRINTS" id="PR00080">
    <property type="entry name" value="SDRFAMILY"/>
</dbReference>
<dbReference type="CDD" id="cd05233">
    <property type="entry name" value="SDR_c"/>
    <property type="match status" value="1"/>
</dbReference>
<dbReference type="InterPro" id="IPR036291">
    <property type="entry name" value="NAD(P)-bd_dom_sf"/>
</dbReference>
<dbReference type="InterPro" id="IPR020904">
    <property type="entry name" value="Sc_DH/Rdtase_CS"/>
</dbReference>
<keyword evidence="2" id="KW-0560">Oxidoreductase</keyword>
<proteinExistence type="inferred from homology"/>
<dbReference type="STRING" id="1379870.SD10_27890"/>
<dbReference type="PROSITE" id="PS00061">
    <property type="entry name" value="ADH_SHORT"/>
    <property type="match status" value="1"/>
</dbReference>
<evidence type="ECO:0000313" key="4">
    <source>
        <dbReference type="EMBL" id="AKD58152.1"/>
    </source>
</evidence>
<dbReference type="PRINTS" id="PR00081">
    <property type="entry name" value="GDHRDH"/>
</dbReference>
<evidence type="ECO:0000256" key="3">
    <source>
        <dbReference type="RuleBase" id="RU000363"/>
    </source>
</evidence>
<dbReference type="PANTHER" id="PTHR42901:SF1">
    <property type="entry name" value="ALCOHOL DEHYDROGENASE"/>
    <property type="match status" value="1"/>
</dbReference>